<accession>A0ABY9HE68</accession>
<dbReference type="Gene3D" id="2.130.10.130">
    <property type="entry name" value="Integrin alpha, N-terminal"/>
    <property type="match status" value="4"/>
</dbReference>
<dbReference type="PRINTS" id="PR01185">
    <property type="entry name" value="INTEGRINA"/>
</dbReference>
<dbReference type="PANTHER" id="PTHR23221:SF7">
    <property type="entry name" value="PHOSPHATIDYLINOSITOL-GLYCAN-SPECIFIC PHOSPHOLIPASE D"/>
    <property type="match status" value="1"/>
</dbReference>
<sequence length="494" mass="49870">MGIRTMLTVTVCAATALSCGTAVAAPGGGHAGTAGGTATTTVREDFNGDGYQDVVVAAPAAAVDGHEWAGYITVAYGSAQGLSTAHTTVIDQNTPGVPGEPENGNSFGSRMVAEDLDHDGLTDLALYANEWLTSPNNFGSVIVLWGRTGGLTGQGAVRLAAPPDSQVGNNLTAGDFDGDGTTDLMLDHGGEYEERSVLYGPFDRSGVPAREQLVTMFDTDNYMGTTAAGDFNGDGIDDLCTTYVYEEHSEGAKLWLGTPEGLSPVSTPLPGASALAVGDFDKDGKDDLATRVVPGDIVEDFPADPGTVKIYYGSASGPSTTRTRTITQDTAGVPGVSEKGDQFGARLSAGDVNGDGYADLAVGVPFEAIEKTRAAGAVVLLKGGPGGLSGTGSQAFHQETAGVPGVAEAGDHFGASVRLLDLDNDGRADLVAGAPGEDLEAVADGGAVWSLRGTASGLTATGAFAFNPVDLGALVKGAGFGLNLSNDNGPGISD</sequence>
<name>A0ABY9HE68_9ACTN</name>
<evidence type="ECO:0000256" key="3">
    <source>
        <dbReference type="ARBA" id="ARBA00022801"/>
    </source>
</evidence>
<proteinExistence type="predicted"/>
<evidence type="ECO:0000256" key="1">
    <source>
        <dbReference type="ARBA" id="ARBA00022729"/>
    </source>
</evidence>
<organism evidence="6 7">
    <name type="scientific">Streptomyces castrisilvae</name>
    <dbReference type="NCBI Taxonomy" id="3033811"/>
    <lineage>
        <taxon>Bacteria</taxon>
        <taxon>Bacillati</taxon>
        <taxon>Actinomycetota</taxon>
        <taxon>Actinomycetes</taxon>
        <taxon>Kitasatosporales</taxon>
        <taxon>Streptomycetaceae</taxon>
        <taxon>Streptomyces</taxon>
    </lineage>
</organism>
<feature type="chain" id="PRO_5046644828" evidence="5">
    <location>
        <begin position="25"/>
        <end position="494"/>
    </location>
</feature>
<evidence type="ECO:0000256" key="4">
    <source>
        <dbReference type="ARBA" id="ARBA00023180"/>
    </source>
</evidence>
<keyword evidence="4" id="KW-0325">Glycoprotein</keyword>
<protein>
    <submittedName>
        <fullName evidence="6">FG-GAP-like repeat-containing protein</fullName>
    </submittedName>
</protein>
<dbReference type="PROSITE" id="PS51470">
    <property type="entry name" value="FG_GAP"/>
    <property type="match status" value="3"/>
</dbReference>
<dbReference type="SMART" id="SM00191">
    <property type="entry name" value="Int_alpha"/>
    <property type="match status" value="5"/>
</dbReference>
<dbReference type="InterPro" id="IPR013517">
    <property type="entry name" value="FG-GAP"/>
</dbReference>
<keyword evidence="1 5" id="KW-0732">Signal</keyword>
<evidence type="ECO:0000313" key="6">
    <source>
        <dbReference type="EMBL" id="WLQ32808.1"/>
    </source>
</evidence>
<dbReference type="InterPro" id="IPR000413">
    <property type="entry name" value="Integrin_alpha"/>
</dbReference>
<dbReference type="Proteomes" id="UP001239522">
    <property type="component" value="Chromosome"/>
</dbReference>
<keyword evidence="7" id="KW-1185">Reference proteome</keyword>
<gene>
    <name evidence="6" type="ORF">P8A18_04800</name>
</gene>
<keyword evidence="3" id="KW-0378">Hydrolase</keyword>
<dbReference type="EMBL" id="CP120997">
    <property type="protein sequence ID" value="WLQ32808.1"/>
    <property type="molecule type" value="Genomic_DNA"/>
</dbReference>
<evidence type="ECO:0000313" key="7">
    <source>
        <dbReference type="Proteomes" id="UP001239522"/>
    </source>
</evidence>
<dbReference type="Pfam" id="PF13517">
    <property type="entry name" value="FG-GAP_3"/>
    <property type="match status" value="1"/>
</dbReference>
<feature type="signal peptide" evidence="5">
    <location>
        <begin position="1"/>
        <end position="24"/>
    </location>
</feature>
<reference evidence="6 7" key="1">
    <citation type="submission" date="2023-03" db="EMBL/GenBank/DDBJ databases">
        <title>Isolation and description of six Streptomyces strains from soil environments, able to metabolize different microbial glucans.</title>
        <authorList>
            <person name="Widen T."/>
            <person name="Larsbrink J."/>
        </authorList>
    </citation>
    <scope>NUCLEOTIDE SEQUENCE [LARGE SCALE GENOMIC DNA]</scope>
    <source>
        <strain evidence="6 7">Mut1</strain>
    </source>
</reference>
<dbReference type="InterPro" id="IPR013519">
    <property type="entry name" value="Int_alpha_beta-p"/>
</dbReference>
<evidence type="ECO:0000256" key="5">
    <source>
        <dbReference type="SAM" id="SignalP"/>
    </source>
</evidence>
<dbReference type="SUPFAM" id="SSF69318">
    <property type="entry name" value="Integrin alpha N-terminal domain"/>
    <property type="match status" value="1"/>
</dbReference>
<keyword evidence="2" id="KW-0677">Repeat</keyword>
<dbReference type="PANTHER" id="PTHR23221">
    <property type="entry name" value="GLYCOSYLPHOSPHATIDYLINOSITOL PHOSPHOLIPASE D"/>
    <property type="match status" value="1"/>
</dbReference>
<evidence type="ECO:0000256" key="2">
    <source>
        <dbReference type="ARBA" id="ARBA00022737"/>
    </source>
</evidence>
<dbReference type="Pfam" id="PF01839">
    <property type="entry name" value="FG-GAP"/>
    <property type="match status" value="3"/>
</dbReference>
<dbReference type="InterPro" id="IPR028994">
    <property type="entry name" value="Integrin_alpha_N"/>
</dbReference>
<dbReference type="PROSITE" id="PS51257">
    <property type="entry name" value="PROKAR_LIPOPROTEIN"/>
    <property type="match status" value="1"/>
</dbReference>